<dbReference type="Proteomes" id="UP000575898">
    <property type="component" value="Unassembled WGS sequence"/>
</dbReference>
<dbReference type="Pfam" id="PF00501">
    <property type="entry name" value="AMP-binding"/>
    <property type="match status" value="1"/>
</dbReference>
<keyword evidence="5" id="KW-1185">Reference proteome</keyword>
<evidence type="ECO:0000256" key="1">
    <source>
        <dbReference type="ARBA" id="ARBA00022598"/>
    </source>
</evidence>
<dbReference type="InterPro" id="IPR025110">
    <property type="entry name" value="AMP-bd_C"/>
</dbReference>
<dbReference type="AlphaFoldDB" id="A0A840MG36"/>
<feature type="domain" description="AMP-dependent synthetase/ligase" evidence="2">
    <location>
        <begin position="49"/>
        <end position="397"/>
    </location>
</feature>
<comment type="caution">
    <text evidence="4">The sequence shown here is derived from an EMBL/GenBank/DDBJ whole genome shotgun (WGS) entry which is preliminary data.</text>
</comment>
<evidence type="ECO:0000259" key="2">
    <source>
        <dbReference type="Pfam" id="PF00501"/>
    </source>
</evidence>
<dbReference type="EC" id="6.2.1.32" evidence="4"/>
<dbReference type="Gene3D" id="3.30.300.30">
    <property type="match status" value="1"/>
</dbReference>
<evidence type="ECO:0000313" key="5">
    <source>
        <dbReference type="Proteomes" id="UP000575898"/>
    </source>
</evidence>
<dbReference type="InterPro" id="IPR045851">
    <property type="entry name" value="AMP-bd_C_sf"/>
</dbReference>
<dbReference type="GO" id="GO:0044550">
    <property type="term" value="P:secondary metabolite biosynthetic process"/>
    <property type="evidence" value="ECO:0007669"/>
    <property type="project" value="TreeGrafter"/>
</dbReference>
<dbReference type="InterPro" id="IPR020845">
    <property type="entry name" value="AMP-binding_CS"/>
</dbReference>
<organism evidence="4 5">
    <name type="scientific">Chitinivorax tropicus</name>
    <dbReference type="NCBI Taxonomy" id="714531"/>
    <lineage>
        <taxon>Bacteria</taxon>
        <taxon>Pseudomonadati</taxon>
        <taxon>Pseudomonadota</taxon>
        <taxon>Betaproteobacteria</taxon>
        <taxon>Chitinivorax</taxon>
    </lineage>
</organism>
<gene>
    <name evidence="4" type="ORF">HNQ59_000887</name>
</gene>
<reference evidence="4 5" key="1">
    <citation type="submission" date="2020-08" db="EMBL/GenBank/DDBJ databases">
        <title>Genomic Encyclopedia of Type Strains, Phase IV (KMG-IV): sequencing the most valuable type-strain genomes for metagenomic binning, comparative biology and taxonomic classification.</title>
        <authorList>
            <person name="Goeker M."/>
        </authorList>
    </citation>
    <scope>NUCLEOTIDE SEQUENCE [LARGE SCALE GENOMIC DNA]</scope>
    <source>
        <strain evidence="4 5">DSM 27165</strain>
    </source>
</reference>
<keyword evidence="1 4" id="KW-0436">Ligase</keyword>
<evidence type="ECO:0000259" key="3">
    <source>
        <dbReference type="Pfam" id="PF13193"/>
    </source>
</evidence>
<dbReference type="InterPro" id="IPR042099">
    <property type="entry name" value="ANL_N_sf"/>
</dbReference>
<dbReference type="EMBL" id="JACHHY010000004">
    <property type="protein sequence ID" value="MBB5017618.1"/>
    <property type="molecule type" value="Genomic_DNA"/>
</dbReference>
<sequence length="541" mass="59012">MNYTAHLDTFTRDGLPPPDQLPECLFDLPELQFPSQVNCAAALLDDAVHVRGWGDRVALRFEEGGCWTYRMLLAQANRIAQVLREDMGLVAGNRVLLRGANHPMLAAAWFGVVKAGGVAVTTMPLLRAKELRQIVQKARISHAICEASRADELQLAAMACPDLQSVCFYHDESAQGLEALMASKDGCFDNVPTAADDACLIAFTSGTTGQPKATVHFHRDVLAICQCFPQYILRADATDVFSGSPPLGFTFGLGGLLLFPLSIGASTVLLAKGAPEQLRTAIAQHQISVLFTAPTAYRAMAAVAKAAELRSLRKCVSAGEVLPVSTRNSWRQLTGIELIDGIGATELLHIFVSADEQQVRPGATGKAIPGYQARVVDELGRPLPPYQVGRLAVKGPTGCRYLDDPRQADYVQGGWNLTGDAYYMDEDGYLFYQARVDDLIISAGYNIAPVEIEDILLQHPAVAECAVVGQPDADRNMVVCAHVVPRPGFEPSEQLTQDLQQYVKQQIAPYKYPRVIEYHTALPRNETGKLQRFRLRHAAMA</sequence>
<dbReference type="SUPFAM" id="SSF56801">
    <property type="entry name" value="Acetyl-CoA synthetase-like"/>
    <property type="match status" value="1"/>
</dbReference>
<dbReference type="GO" id="GO:0018860">
    <property type="term" value="F:anthranilate-CoA ligase activity"/>
    <property type="evidence" value="ECO:0007669"/>
    <property type="project" value="UniProtKB-EC"/>
</dbReference>
<dbReference type="Gene3D" id="3.40.50.12780">
    <property type="entry name" value="N-terminal domain of ligase-like"/>
    <property type="match status" value="1"/>
</dbReference>
<name>A0A840MG36_9PROT</name>
<evidence type="ECO:0000313" key="4">
    <source>
        <dbReference type="EMBL" id="MBB5017618.1"/>
    </source>
</evidence>
<accession>A0A840MG36</accession>
<dbReference type="PANTHER" id="PTHR43352:SF1">
    <property type="entry name" value="ANTHRANILATE--COA LIGASE"/>
    <property type="match status" value="1"/>
</dbReference>
<dbReference type="Pfam" id="PF13193">
    <property type="entry name" value="AMP-binding_C"/>
    <property type="match status" value="1"/>
</dbReference>
<protein>
    <submittedName>
        <fullName evidence="4">2-aminobenzoate-CoA ligase</fullName>
        <ecNumber evidence="4">6.2.1.32</ecNumber>
    </submittedName>
</protein>
<feature type="domain" description="AMP-binding enzyme C-terminal" evidence="3">
    <location>
        <begin position="451"/>
        <end position="529"/>
    </location>
</feature>
<proteinExistence type="predicted"/>
<dbReference type="PANTHER" id="PTHR43352">
    <property type="entry name" value="ACETYL-COA SYNTHETASE"/>
    <property type="match status" value="1"/>
</dbReference>
<dbReference type="InterPro" id="IPR000873">
    <property type="entry name" value="AMP-dep_synth/lig_dom"/>
</dbReference>
<dbReference type="PROSITE" id="PS00455">
    <property type="entry name" value="AMP_BINDING"/>
    <property type="match status" value="1"/>
</dbReference>